<dbReference type="InterPro" id="IPR005123">
    <property type="entry name" value="Oxoglu/Fe-dep_dioxygenase_dom"/>
</dbReference>
<proteinExistence type="inferred from homology"/>
<organism evidence="3 4">
    <name type="scientific">Saccoglossus kowalevskii</name>
    <name type="common">Acorn worm</name>
    <dbReference type="NCBI Taxonomy" id="10224"/>
    <lineage>
        <taxon>Eukaryota</taxon>
        <taxon>Metazoa</taxon>
        <taxon>Hemichordata</taxon>
        <taxon>Enteropneusta</taxon>
        <taxon>Harrimaniidae</taxon>
        <taxon>Saccoglossus</taxon>
    </lineage>
</organism>
<feature type="domain" description="Fe2OG dioxygenase" evidence="2">
    <location>
        <begin position="123"/>
        <end position="232"/>
    </location>
</feature>
<comment type="similarity">
    <text evidence="1">Belongs to the iron/ascorbate-dependent oxidoreductase family.</text>
</comment>
<dbReference type="InterPro" id="IPR027443">
    <property type="entry name" value="IPNS-like_sf"/>
</dbReference>
<gene>
    <name evidence="4" type="primary">LOC102803503</name>
</gene>
<reference evidence="4" key="1">
    <citation type="submission" date="2025-08" db="UniProtKB">
        <authorList>
            <consortium name="RefSeq"/>
        </authorList>
    </citation>
    <scope>IDENTIFICATION</scope>
    <source>
        <tissue evidence="4">Testes</tissue>
    </source>
</reference>
<keyword evidence="3" id="KW-1185">Reference proteome</keyword>
<evidence type="ECO:0000313" key="4">
    <source>
        <dbReference type="RefSeq" id="XP_006820018.1"/>
    </source>
</evidence>
<dbReference type="Gene3D" id="2.60.120.330">
    <property type="entry name" value="B-lactam Antibiotic, Isopenicillin N Synthase, Chain"/>
    <property type="match status" value="1"/>
</dbReference>
<keyword evidence="1" id="KW-0479">Metal-binding</keyword>
<dbReference type="InterPro" id="IPR050231">
    <property type="entry name" value="Iron_ascorbate_oxido_reductase"/>
</dbReference>
<sequence>MDVKLSRIEEIEKDVSCMNQQQAEIGESLVMIDNEVWNLRESIKKTQMCPPLKPLPHGKYKMRIEAMMPTDNSDLKFTESILNLFDVCMELSNRLFEVMARGLQLEDPLLFVNAHKGIKGPDNTTTLRTLYYPPISQDIELKPNQIRCGEHSDYGSMTLLFQDDIGGLEIQCLDGSFIDATPIDGSIIVNIGDLMQRWTSDKLVSAVHKVGIPKSIKKRESSRQSIAFFNVPDNFSVVMCVDGSDKYPAIRPDDYLKHKFYETFKI</sequence>
<keyword evidence="1" id="KW-0560">Oxidoreductase</keyword>
<keyword evidence="1" id="KW-0408">Iron</keyword>
<evidence type="ECO:0000259" key="2">
    <source>
        <dbReference type="PROSITE" id="PS51471"/>
    </source>
</evidence>
<accession>A0ABM0MJ27</accession>
<dbReference type="PANTHER" id="PTHR47990">
    <property type="entry name" value="2-OXOGLUTARATE (2OG) AND FE(II)-DEPENDENT OXYGENASE SUPERFAMILY PROTEIN-RELATED"/>
    <property type="match status" value="1"/>
</dbReference>
<protein>
    <submittedName>
        <fullName evidence="4">UPF0676 protein C1494.01-like</fullName>
    </submittedName>
</protein>
<dbReference type="GeneID" id="102803503"/>
<dbReference type="RefSeq" id="XP_006820018.1">
    <property type="nucleotide sequence ID" value="XM_006819955.1"/>
</dbReference>
<dbReference type="Proteomes" id="UP000694865">
    <property type="component" value="Unplaced"/>
</dbReference>
<dbReference type="InterPro" id="IPR044861">
    <property type="entry name" value="IPNS-like_FE2OG_OXY"/>
</dbReference>
<dbReference type="Pfam" id="PF03171">
    <property type="entry name" value="2OG-FeII_Oxy"/>
    <property type="match status" value="1"/>
</dbReference>
<evidence type="ECO:0000256" key="1">
    <source>
        <dbReference type="RuleBase" id="RU003682"/>
    </source>
</evidence>
<dbReference type="SUPFAM" id="SSF51197">
    <property type="entry name" value="Clavaminate synthase-like"/>
    <property type="match status" value="1"/>
</dbReference>
<evidence type="ECO:0000313" key="3">
    <source>
        <dbReference type="Proteomes" id="UP000694865"/>
    </source>
</evidence>
<dbReference type="PROSITE" id="PS51471">
    <property type="entry name" value="FE2OG_OXY"/>
    <property type="match status" value="1"/>
</dbReference>
<name>A0ABM0MJ27_SACKO</name>